<dbReference type="Proteomes" id="UP000012960">
    <property type="component" value="Unplaced"/>
</dbReference>
<protein>
    <submittedName>
        <fullName evidence="1">Uncharacterized protein</fullName>
    </submittedName>
</protein>
<dbReference type="Gramene" id="Ma03_t05080.1">
    <property type="protein sequence ID" value="Ma03_p05080.1"/>
    <property type="gene ID" value="Ma03_g05080"/>
</dbReference>
<accession>A0A804I8L4</accession>
<dbReference type="EnsemblPlants" id="Ma03_t05080.1">
    <property type="protein sequence ID" value="Ma03_p05080.1"/>
    <property type="gene ID" value="Ma03_g05080"/>
</dbReference>
<dbReference type="AlphaFoldDB" id="A0A804I8L4"/>
<organism evidence="1 2">
    <name type="scientific">Musa acuminata subsp. malaccensis</name>
    <name type="common">Wild banana</name>
    <name type="synonym">Musa malaccensis</name>
    <dbReference type="NCBI Taxonomy" id="214687"/>
    <lineage>
        <taxon>Eukaryota</taxon>
        <taxon>Viridiplantae</taxon>
        <taxon>Streptophyta</taxon>
        <taxon>Embryophyta</taxon>
        <taxon>Tracheophyta</taxon>
        <taxon>Spermatophyta</taxon>
        <taxon>Magnoliopsida</taxon>
        <taxon>Liliopsida</taxon>
        <taxon>Zingiberales</taxon>
        <taxon>Musaceae</taxon>
        <taxon>Musa</taxon>
    </lineage>
</organism>
<evidence type="ECO:0000313" key="1">
    <source>
        <dbReference type="EnsemblPlants" id="Ma03_p05080.1"/>
    </source>
</evidence>
<name>A0A804I8L4_MUSAM</name>
<proteinExistence type="predicted"/>
<dbReference type="InParanoid" id="A0A804I8L4"/>
<sequence length="80" mass="8742">MSAFSSSKSLFVPVSNPSFANRIPPKVTSAPVSNPFRPSPLGRRLLSQACWNFPVSLFRSRCRPGENDATVVLVSLETPH</sequence>
<keyword evidence="2" id="KW-1185">Reference proteome</keyword>
<evidence type="ECO:0000313" key="2">
    <source>
        <dbReference type="Proteomes" id="UP000012960"/>
    </source>
</evidence>
<reference evidence="1" key="1">
    <citation type="submission" date="2021-05" db="UniProtKB">
        <authorList>
            <consortium name="EnsemblPlants"/>
        </authorList>
    </citation>
    <scope>IDENTIFICATION</scope>
    <source>
        <strain evidence="1">subsp. malaccensis</strain>
    </source>
</reference>